<protein>
    <submittedName>
        <fullName evidence="2">Uncharacterized protein</fullName>
    </submittedName>
</protein>
<keyword evidence="3" id="KW-1185">Reference proteome</keyword>
<dbReference type="Proteomes" id="UP000696485">
    <property type="component" value="Unassembled WGS sequence"/>
</dbReference>
<feature type="region of interest" description="Disordered" evidence="1">
    <location>
        <begin position="127"/>
        <end position="171"/>
    </location>
</feature>
<evidence type="ECO:0000313" key="2">
    <source>
        <dbReference type="EMBL" id="KAF9323219.1"/>
    </source>
</evidence>
<gene>
    <name evidence="2" type="ORF">BG006_001655</name>
</gene>
<name>A0A9P5VH44_9FUNG</name>
<feature type="compositionally biased region" description="Polar residues" evidence="1">
    <location>
        <begin position="289"/>
        <end position="310"/>
    </location>
</feature>
<organism evidence="2 3">
    <name type="scientific">Podila minutissima</name>
    <dbReference type="NCBI Taxonomy" id="64525"/>
    <lineage>
        <taxon>Eukaryota</taxon>
        <taxon>Fungi</taxon>
        <taxon>Fungi incertae sedis</taxon>
        <taxon>Mucoromycota</taxon>
        <taxon>Mortierellomycotina</taxon>
        <taxon>Mortierellomycetes</taxon>
        <taxon>Mortierellales</taxon>
        <taxon>Mortierellaceae</taxon>
        <taxon>Podila</taxon>
    </lineage>
</organism>
<evidence type="ECO:0000256" key="1">
    <source>
        <dbReference type="SAM" id="MobiDB-lite"/>
    </source>
</evidence>
<comment type="caution">
    <text evidence="2">The sequence shown here is derived from an EMBL/GenBank/DDBJ whole genome shotgun (WGS) entry which is preliminary data.</text>
</comment>
<dbReference type="AlphaFoldDB" id="A0A9P5VH44"/>
<dbReference type="EMBL" id="JAAAUY010001332">
    <property type="protein sequence ID" value="KAF9323219.1"/>
    <property type="molecule type" value="Genomic_DNA"/>
</dbReference>
<accession>A0A9P5VH44</accession>
<proteinExistence type="predicted"/>
<feature type="compositionally biased region" description="Polar residues" evidence="1">
    <location>
        <begin position="127"/>
        <end position="153"/>
    </location>
</feature>
<evidence type="ECO:0000313" key="3">
    <source>
        <dbReference type="Proteomes" id="UP000696485"/>
    </source>
</evidence>
<feature type="region of interest" description="Disordered" evidence="1">
    <location>
        <begin position="289"/>
        <end position="311"/>
    </location>
</feature>
<sequence length="333" mass="36346">MLPKKNRVFLEQPANSTIYPGCPFTLGYRVQFSDLAMLRWVQLQLLDHTNSILVESIDNTTRAEWGDVRGKNVTWTMPSNWVPGDYIVRAFGNASYPCTQNGHRTMCDFALEDRETLHLLPLAVSQGCPSESETTEGDNTTGASRTLTSQSGKVNDKKTEANTTRETMQEAPEGMRIVINQALVQQIQDQEIHKWIALSSDVDMANSTVTLTNGTVVAISNIMDSATASKLAATLEASNAAGVNTTALLEMMHQDTSMIVIPSESGINGAMAIDSRQGGYEVSLNGTETAEPQKDLNQVQDKTRQSNNGSERVRARWGVVVVVVSVAMTTSGW</sequence>
<reference evidence="2" key="1">
    <citation type="journal article" date="2020" name="Fungal Divers.">
        <title>Resolving the Mortierellaceae phylogeny through synthesis of multi-gene phylogenetics and phylogenomics.</title>
        <authorList>
            <person name="Vandepol N."/>
            <person name="Liber J."/>
            <person name="Desiro A."/>
            <person name="Na H."/>
            <person name="Kennedy M."/>
            <person name="Barry K."/>
            <person name="Grigoriev I.V."/>
            <person name="Miller A.N."/>
            <person name="O'Donnell K."/>
            <person name="Stajich J.E."/>
            <person name="Bonito G."/>
        </authorList>
    </citation>
    <scope>NUCLEOTIDE SEQUENCE</scope>
    <source>
        <strain evidence="2">NVP1</strain>
    </source>
</reference>